<keyword evidence="2" id="KW-1133">Transmembrane helix</keyword>
<organism evidence="3 4">
    <name type="scientific">Epicoccum nigrum</name>
    <name type="common">Soil fungus</name>
    <name type="synonym">Epicoccum purpurascens</name>
    <dbReference type="NCBI Taxonomy" id="105696"/>
    <lineage>
        <taxon>Eukaryota</taxon>
        <taxon>Fungi</taxon>
        <taxon>Dikarya</taxon>
        <taxon>Ascomycota</taxon>
        <taxon>Pezizomycotina</taxon>
        <taxon>Dothideomycetes</taxon>
        <taxon>Pleosporomycetidae</taxon>
        <taxon>Pleosporales</taxon>
        <taxon>Pleosporineae</taxon>
        <taxon>Didymellaceae</taxon>
        <taxon>Epicoccum</taxon>
    </lineage>
</organism>
<feature type="transmembrane region" description="Helical" evidence="2">
    <location>
        <begin position="271"/>
        <end position="293"/>
    </location>
</feature>
<evidence type="ECO:0000256" key="1">
    <source>
        <dbReference type="SAM" id="MobiDB-lite"/>
    </source>
</evidence>
<proteinExistence type="predicted"/>
<evidence type="ECO:0000313" key="3">
    <source>
        <dbReference type="EMBL" id="OSS44252.1"/>
    </source>
</evidence>
<dbReference type="Proteomes" id="UP000193240">
    <property type="component" value="Unassembled WGS sequence"/>
</dbReference>
<evidence type="ECO:0000256" key="2">
    <source>
        <dbReference type="SAM" id="Phobius"/>
    </source>
</evidence>
<dbReference type="EMBL" id="KZ107858">
    <property type="protein sequence ID" value="OSS44252.1"/>
    <property type="molecule type" value="Genomic_DNA"/>
</dbReference>
<protein>
    <submittedName>
        <fullName evidence="3">Uncharacterized protein</fullName>
    </submittedName>
</protein>
<gene>
    <name evidence="3" type="ORF">B5807_11008</name>
</gene>
<keyword evidence="2" id="KW-0812">Transmembrane</keyword>
<name>A0A1Y2LL60_EPING</name>
<dbReference type="InParanoid" id="A0A1Y2LL60"/>
<sequence length="356" mass="39704">MSARPQGSIPAIRRERSRAGTELKISGPPASRRQATPCNVRRAQQIHEVRIPKRSVLQACDLISFFIRSAELLYYTRFAFCANFTYNKLIFESSTIRTINGYVTRSRTHVHARTHAHNTTMGASNLIPLVILFLVVAGMGWVGYQVRLSPLTPTPMPITPHPYLPYSPLIPTSRSQSSHIQRIPSLTPHRYISTPNNSPSVAYVRWRRRTLSSPRTARALVSRNSAPSRRRIARSARLSRHGIRPRREVVRGQGGPECRDEESMGSGSGGYMQGISGAVGLAIGLFVVFGALGERGWVDSVLKSGDTIRSRVWKGPFTTRLEPDTQDGKMQIALYSQHLTPTVRLLCPTASDHRRC</sequence>
<evidence type="ECO:0000313" key="4">
    <source>
        <dbReference type="Proteomes" id="UP000193240"/>
    </source>
</evidence>
<keyword evidence="2" id="KW-0472">Membrane</keyword>
<feature type="transmembrane region" description="Helical" evidence="2">
    <location>
        <begin position="126"/>
        <end position="144"/>
    </location>
</feature>
<dbReference type="AlphaFoldDB" id="A0A1Y2LL60"/>
<keyword evidence="4" id="KW-1185">Reference proteome</keyword>
<feature type="compositionally biased region" description="Basic and acidic residues" evidence="1">
    <location>
        <begin position="12"/>
        <end position="21"/>
    </location>
</feature>
<accession>A0A1Y2LL60</accession>
<reference evidence="3 4" key="1">
    <citation type="journal article" date="2017" name="Genome Announc.">
        <title>Genome sequence of the saprophytic ascomycete Epicoccum nigrum ICMP 19927 strain isolated from New Zealand.</title>
        <authorList>
            <person name="Fokin M."/>
            <person name="Fleetwood D."/>
            <person name="Weir B.S."/>
            <person name="Villas-Boas S.G."/>
        </authorList>
    </citation>
    <scope>NUCLEOTIDE SEQUENCE [LARGE SCALE GENOMIC DNA]</scope>
    <source>
        <strain evidence="3 4">ICMP 19927</strain>
    </source>
</reference>
<feature type="region of interest" description="Disordered" evidence="1">
    <location>
        <begin position="1"/>
        <end position="35"/>
    </location>
</feature>